<dbReference type="EMBL" id="CH445331">
    <property type="protein sequence ID" value="EAT87349.1"/>
    <property type="molecule type" value="Genomic_DNA"/>
</dbReference>
<dbReference type="Proteomes" id="UP000001055">
    <property type="component" value="Unassembled WGS sequence"/>
</dbReference>
<dbReference type="AlphaFoldDB" id="Q0UTF6"/>
<dbReference type="InParanoid" id="Q0UTF6"/>
<reference evidence="2" key="1">
    <citation type="journal article" date="2007" name="Plant Cell">
        <title>Dothideomycete-plant interactions illuminated by genome sequencing and EST analysis of the wheat pathogen Stagonospora nodorum.</title>
        <authorList>
            <person name="Hane J.K."/>
            <person name="Lowe R.G."/>
            <person name="Solomon P.S."/>
            <person name="Tan K.C."/>
            <person name="Schoch C.L."/>
            <person name="Spatafora J.W."/>
            <person name="Crous P.W."/>
            <person name="Kodira C."/>
            <person name="Birren B.W."/>
            <person name="Galagan J.E."/>
            <person name="Torriani S.F."/>
            <person name="McDonald B.A."/>
            <person name="Oliver R.P."/>
        </authorList>
    </citation>
    <scope>NUCLEOTIDE SEQUENCE [LARGE SCALE GENOMIC DNA]</scope>
    <source>
        <strain evidence="2">SN15 / ATCC MYA-4574 / FGSC 10173</strain>
    </source>
</reference>
<evidence type="ECO:0000313" key="2">
    <source>
        <dbReference type="Proteomes" id="UP000001055"/>
    </source>
</evidence>
<dbReference type="GeneID" id="5972245"/>
<gene>
    <name evidence="1" type="ORF">SNOG_04958</name>
</gene>
<dbReference type="KEGG" id="pno:SNOG_04958"/>
<sequence length="56" mass="6503">MASAQQSRDIYFGAIIQQKSYEFRIVGLSIDGCTCFYQDFEKLDCLVTFLGIWARR</sequence>
<dbReference type="RefSeq" id="XP_001795370.1">
    <property type="nucleotide sequence ID" value="XM_001795318.1"/>
</dbReference>
<name>Q0UTF6_PHANO</name>
<evidence type="ECO:0000313" key="1">
    <source>
        <dbReference type="EMBL" id="EAT87349.1"/>
    </source>
</evidence>
<organism evidence="1 2">
    <name type="scientific">Phaeosphaeria nodorum (strain SN15 / ATCC MYA-4574 / FGSC 10173)</name>
    <name type="common">Glume blotch fungus</name>
    <name type="synonym">Parastagonospora nodorum</name>
    <dbReference type="NCBI Taxonomy" id="321614"/>
    <lineage>
        <taxon>Eukaryota</taxon>
        <taxon>Fungi</taxon>
        <taxon>Dikarya</taxon>
        <taxon>Ascomycota</taxon>
        <taxon>Pezizomycotina</taxon>
        <taxon>Dothideomycetes</taxon>
        <taxon>Pleosporomycetidae</taxon>
        <taxon>Pleosporales</taxon>
        <taxon>Pleosporineae</taxon>
        <taxon>Phaeosphaeriaceae</taxon>
        <taxon>Parastagonospora</taxon>
    </lineage>
</organism>
<accession>Q0UTF6</accession>
<protein>
    <submittedName>
        <fullName evidence="1">Uncharacterized protein</fullName>
    </submittedName>
</protein>
<proteinExistence type="predicted"/>